<evidence type="ECO:0000259" key="2">
    <source>
        <dbReference type="Pfam" id="PF01337"/>
    </source>
</evidence>
<dbReference type="Pfam" id="PF01337">
    <property type="entry name" value="Barstar"/>
    <property type="match status" value="1"/>
</dbReference>
<dbReference type="SUPFAM" id="SSF52038">
    <property type="entry name" value="Barstar-related"/>
    <property type="match status" value="1"/>
</dbReference>
<dbReference type="InterPro" id="IPR035905">
    <property type="entry name" value="Barstar-like_sf"/>
</dbReference>
<evidence type="ECO:0000313" key="4">
    <source>
        <dbReference type="Proteomes" id="UP000325141"/>
    </source>
</evidence>
<evidence type="ECO:0000256" key="1">
    <source>
        <dbReference type="ARBA" id="ARBA00006845"/>
    </source>
</evidence>
<accession>A0A5M6CAX3</accession>
<reference evidence="3 4" key="1">
    <citation type="submission" date="2019-09" db="EMBL/GenBank/DDBJ databases">
        <title>Genome sequence and assembly of Flavobacterium sp.</title>
        <authorList>
            <person name="Chhetri G."/>
        </authorList>
    </citation>
    <scope>NUCLEOTIDE SEQUENCE [LARGE SCALE GENOMIC DNA]</scope>
    <source>
        <strain evidence="3 4">SNL9</strain>
    </source>
</reference>
<dbReference type="InterPro" id="IPR000468">
    <property type="entry name" value="Barstar"/>
</dbReference>
<dbReference type="AlphaFoldDB" id="A0A5M6CAX3"/>
<dbReference type="Gene3D" id="3.30.370.10">
    <property type="entry name" value="Barstar-like"/>
    <property type="match status" value="1"/>
</dbReference>
<gene>
    <name evidence="3" type="ORF">F0460_15555</name>
</gene>
<comment type="caution">
    <text evidence="3">The sequence shown here is derived from an EMBL/GenBank/DDBJ whole genome shotgun (WGS) entry which is preliminary data.</text>
</comment>
<dbReference type="EMBL" id="VWSG01000019">
    <property type="protein sequence ID" value="KAA5531700.1"/>
    <property type="molecule type" value="Genomic_DNA"/>
</dbReference>
<evidence type="ECO:0000313" key="3">
    <source>
        <dbReference type="EMBL" id="KAA5531700.1"/>
    </source>
</evidence>
<name>A0A5M6CAX3_9FLAO</name>
<comment type="similarity">
    <text evidence="1">Belongs to the barstar family.</text>
</comment>
<dbReference type="RefSeq" id="WP_150014899.1">
    <property type="nucleotide sequence ID" value="NZ_VWSG01000019.1"/>
</dbReference>
<proteinExistence type="inferred from homology"/>
<sequence>MTKKICINGNNISDKKSLYQEINRVFMAKEDWKIGESLDALNDLFYGGFGLIDGNEPIELIWTNFNHNKKLFGYDFTMEFYQEKLKQPNVFSTKIIQQNISDLENGTGLTYFEMILEIIAEHKNITLITE</sequence>
<organism evidence="3 4">
    <name type="scientific">Paenimyroides baculatum</name>
    <dbReference type="NCBI Taxonomy" id="2608000"/>
    <lineage>
        <taxon>Bacteria</taxon>
        <taxon>Pseudomonadati</taxon>
        <taxon>Bacteroidota</taxon>
        <taxon>Flavobacteriia</taxon>
        <taxon>Flavobacteriales</taxon>
        <taxon>Flavobacteriaceae</taxon>
        <taxon>Paenimyroides</taxon>
    </lineage>
</organism>
<feature type="domain" description="Barstar (barnase inhibitor)" evidence="2">
    <location>
        <begin position="5"/>
        <end position="70"/>
    </location>
</feature>
<dbReference type="Proteomes" id="UP000325141">
    <property type="component" value="Unassembled WGS sequence"/>
</dbReference>
<keyword evidence="4" id="KW-1185">Reference proteome</keyword>
<protein>
    <submittedName>
        <fullName evidence="3">Ribonuclease inhibitor</fullName>
    </submittedName>
</protein>